<organism evidence="3 4">
    <name type="scientific">Listeria fleischmannii</name>
    <dbReference type="NCBI Taxonomy" id="1069827"/>
    <lineage>
        <taxon>Bacteria</taxon>
        <taxon>Bacillati</taxon>
        <taxon>Bacillota</taxon>
        <taxon>Bacilli</taxon>
        <taxon>Bacillales</taxon>
        <taxon>Listeriaceae</taxon>
        <taxon>Listeria</taxon>
    </lineage>
</organism>
<reference evidence="3 4" key="1">
    <citation type="submission" date="2020-03" db="EMBL/GenBank/DDBJ databases">
        <title>Soil Listeria distribution.</title>
        <authorList>
            <person name="Liao J."/>
            <person name="Wiedmann M."/>
        </authorList>
    </citation>
    <scope>NUCLEOTIDE SEQUENCE [LARGE SCALE GENOMIC DNA]</scope>
    <source>
        <strain evidence="3 4">FSL L7-1645</strain>
    </source>
</reference>
<comment type="similarity">
    <text evidence="1">In the N-terminal section; belongs to the LXG family.</text>
</comment>
<dbReference type="RefSeq" id="WP_221635025.1">
    <property type="nucleotide sequence ID" value="NZ_JAARPY010000009.1"/>
</dbReference>
<dbReference type="InterPro" id="IPR006829">
    <property type="entry name" value="LXG_dom"/>
</dbReference>
<evidence type="ECO:0000313" key="4">
    <source>
        <dbReference type="Proteomes" id="UP000571128"/>
    </source>
</evidence>
<evidence type="ECO:0000256" key="1">
    <source>
        <dbReference type="ARBA" id="ARBA00034117"/>
    </source>
</evidence>
<evidence type="ECO:0000259" key="2">
    <source>
        <dbReference type="Pfam" id="PF04740"/>
    </source>
</evidence>
<dbReference type="Proteomes" id="UP000571128">
    <property type="component" value="Unassembled WGS sequence"/>
</dbReference>
<gene>
    <name evidence="3" type="ORF">HB844_09585</name>
</gene>
<proteinExistence type="inferred from homology"/>
<evidence type="ECO:0000313" key="3">
    <source>
        <dbReference type="EMBL" id="MBC1399119.1"/>
    </source>
</evidence>
<sequence length="85" mass="9735">MSRIDIGEVRHFLIILKQANAEARVWLLQLKQTVERYVQDDSLSGKAVEASKSYFEASYPPLIETILQAFDTSEALLAQYYPRIS</sequence>
<protein>
    <recommendedName>
        <fullName evidence="2">LXG domain-containing protein</fullName>
    </recommendedName>
</protein>
<feature type="domain" description="LXG" evidence="2">
    <location>
        <begin position="3"/>
        <end position="80"/>
    </location>
</feature>
<dbReference type="EMBL" id="JAARPY010000009">
    <property type="protein sequence ID" value="MBC1399119.1"/>
    <property type="molecule type" value="Genomic_DNA"/>
</dbReference>
<name>A0A841YFR4_9LIST</name>
<accession>A0A841YFR4</accession>
<dbReference type="Pfam" id="PF04740">
    <property type="entry name" value="LXG"/>
    <property type="match status" value="1"/>
</dbReference>
<comment type="caution">
    <text evidence="3">The sequence shown here is derived from an EMBL/GenBank/DDBJ whole genome shotgun (WGS) entry which is preliminary data.</text>
</comment>
<dbReference type="AlphaFoldDB" id="A0A841YFR4"/>